<organism evidence="1 2">
    <name type="scientific">Rhipicephalus microplus</name>
    <name type="common">Cattle tick</name>
    <name type="synonym">Boophilus microplus</name>
    <dbReference type="NCBI Taxonomy" id="6941"/>
    <lineage>
        <taxon>Eukaryota</taxon>
        <taxon>Metazoa</taxon>
        <taxon>Ecdysozoa</taxon>
        <taxon>Arthropoda</taxon>
        <taxon>Chelicerata</taxon>
        <taxon>Arachnida</taxon>
        <taxon>Acari</taxon>
        <taxon>Parasitiformes</taxon>
        <taxon>Ixodida</taxon>
        <taxon>Ixodoidea</taxon>
        <taxon>Ixodidae</taxon>
        <taxon>Rhipicephalinae</taxon>
        <taxon>Rhipicephalus</taxon>
        <taxon>Boophilus</taxon>
    </lineage>
</organism>
<reference evidence="1" key="2">
    <citation type="submission" date="2021-09" db="EMBL/GenBank/DDBJ databases">
        <authorList>
            <person name="Jia N."/>
            <person name="Wang J."/>
            <person name="Shi W."/>
            <person name="Du L."/>
            <person name="Sun Y."/>
            <person name="Zhan W."/>
            <person name="Jiang J."/>
            <person name="Wang Q."/>
            <person name="Zhang B."/>
            <person name="Ji P."/>
            <person name="Sakyi L.B."/>
            <person name="Cui X."/>
            <person name="Yuan T."/>
            <person name="Jiang B."/>
            <person name="Yang W."/>
            <person name="Lam T.T.-Y."/>
            <person name="Chang Q."/>
            <person name="Ding S."/>
            <person name="Wang X."/>
            <person name="Zhu J."/>
            <person name="Ruan X."/>
            <person name="Zhao L."/>
            <person name="Wei J."/>
            <person name="Que T."/>
            <person name="Du C."/>
            <person name="Cheng J."/>
            <person name="Dai P."/>
            <person name="Han X."/>
            <person name="Huang E."/>
            <person name="Gao Y."/>
            <person name="Liu J."/>
            <person name="Shao H."/>
            <person name="Ye R."/>
            <person name="Li L."/>
            <person name="Wei W."/>
            <person name="Wang X."/>
            <person name="Wang C."/>
            <person name="Huo Q."/>
            <person name="Li W."/>
            <person name="Guo W."/>
            <person name="Chen H."/>
            <person name="Chen S."/>
            <person name="Zhou L."/>
            <person name="Zhou L."/>
            <person name="Ni X."/>
            <person name="Tian J."/>
            <person name="Zhou Y."/>
            <person name="Sheng Y."/>
            <person name="Liu T."/>
            <person name="Pan Y."/>
            <person name="Xia L."/>
            <person name="Li J."/>
            <person name="Zhao F."/>
            <person name="Cao W."/>
        </authorList>
    </citation>
    <scope>NUCLEOTIDE SEQUENCE</scope>
    <source>
        <strain evidence="1">Rmic-2018</strain>
        <tissue evidence="1">Larvae</tissue>
    </source>
</reference>
<dbReference type="AlphaFoldDB" id="A0A9J6E4N3"/>
<dbReference type="EMBL" id="JABSTU010000006">
    <property type="protein sequence ID" value="KAH8029024.1"/>
    <property type="molecule type" value="Genomic_DNA"/>
</dbReference>
<protein>
    <submittedName>
        <fullName evidence="1">Uncharacterized protein</fullName>
    </submittedName>
</protein>
<evidence type="ECO:0000313" key="1">
    <source>
        <dbReference type="EMBL" id="KAH8029024.1"/>
    </source>
</evidence>
<dbReference type="VEuPathDB" id="VectorBase:LOC119166640"/>
<accession>A0A9J6E4N3</accession>
<evidence type="ECO:0000313" key="2">
    <source>
        <dbReference type="Proteomes" id="UP000821866"/>
    </source>
</evidence>
<reference evidence="1" key="1">
    <citation type="journal article" date="2020" name="Cell">
        <title>Large-Scale Comparative Analyses of Tick Genomes Elucidate Their Genetic Diversity and Vector Capacities.</title>
        <authorList>
            <consortium name="Tick Genome and Microbiome Consortium (TIGMIC)"/>
            <person name="Jia N."/>
            <person name="Wang J."/>
            <person name="Shi W."/>
            <person name="Du L."/>
            <person name="Sun Y."/>
            <person name="Zhan W."/>
            <person name="Jiang J.F."/>
            <person name="Wang Q."/>
            <person name="Zhang B."/>
            <person name="Ji P."/>
            <person name="Bell-Sakyi L."/>
            <person name="Cui X.M."/>
            <person name="Yuan T.T."/>
            <person name="Jiang B.G."/>
            <person name="Yang W.F."/>
            <person name="Lam T.T."/>
            <person name="Chang Q.C."/>
            <person name="Ding S.J."/>
            <person name="Wang X.J."/>
            <person name="Zhu J.G."/>
            <person name="Ruan X.D."/>
            <person name="Zhao L."/>
            <person name="Wei J.T."/>
            <person name="Ye R.Z."/>
            <person name="Que T.C."/>
            <person name="Du C.H."/>
            <person name="Zhou Y.H."/>
            <person name="Cheng J.X."/>
            <person name="Dai P.F."/>
            <person name="Guo W.B."/>
            <person name="Han X.H."/>
            <person name="Huang E.J."/>
            <person name="Li L.F."/>
            <person name="Wei W."/>
            <person name="Gao Y.C."/>
            <person name="Liu J.Z."/>
            <person name="Shao H.Z."/>
            <person name="Wang X."/>
            <person name="Wang C.C."/>
            <person name="Yang T.C."/>
            <person name="Huo Q.B."/>
            <person name="Li W."/>
            <person name="Chen H.Y."/>
            <person name="Chen S.E."/>
            <person name="Zhou L.G."/>
            <person name="Ni X.B."/>
            <person name="Tian J.H."/>
            <person name="Sheng Y."/>
            <person name="Liu T."/>
            <person name="Pan Y.S."/>
            <person name="Xia L.Y."/>
            <person name="Li J."/>
            <person name="Zhao F."/>
            <person name="Cao W.C."/>
        </authorList>
    </citation>
    <scope>NUCLEOTIDE SEQUENCE</scope>
    <source>
        <strain evidence="1">Rmic-2018</strain>
    </source>
</reference>
<comment type="caution">
    <text evidence="1">The sequence shown here is derived from an EMBL/GenBank/DDBJ whole genome shotgun (WGS) entry which is preliminary data.</text>
</comment>
<dbReference type="Proteomes" id="UP000821866">
    <property type="component" value="Chromosome 4"/>
</dbReference>
<sequence>MVRKGKGEWVWLQRSKVEICKDVVDACPANCGQMAFAVMRCSFQRVPELSVVVDYICVPHREIFSARPCPRTKCLRNCLQFRQHIGGRYWKGRQNTWLLVTSCILLKRVGSAEGAVQGGNSSAVAISSGTAEEVYGCMCVPKGECKDDTVTAKEKPAKVGALNECGPEQVCCFHLIVRTEKTVETHSFLFPLREAQVALAEKGEFPWQVNIRFCAMHCSVRMIF</sequence>
<gene>
    <name evidence="1" type="ORF">HPB51_022036</name>
</gene>
<keyword evidence="2" id="KW-1185">Reference proteome</keyword>
<name>A0A9J6E4N3_RHIMP</name>
<proteinExistence type="predicted"/>